<evidence type="ECO:0000256" key="2">
    <source>
        <dbReference type="ARBA" id="ARBA00023125"/>
    </source>
</evidence>
<dbReference type="SMART" id="SM01043">
    <property type="entry name" value="BTAD"/>
    <property type="match status" value="1"/>
</dbReference>
<feature type="DNA-binding region" description="OmpR/PhoB-type" evidence="3">
    <location>
        <begin position="1"/>
        <end position="92"/>
    </location>
</feature>
<dbReference type="Pfam" id="PF00486">
    <property type="entry name" value="Trans_reg_C"/>
    <property type="match status" value="1"/>
</dbReference>
<evidence type="ECO:0000313" key="6">
    <source>
        <dbReference type="Proteomes" id="UP001183202"/>
    </source>
</evidence>
<dbReference type="InterPro" id="IPR041664">
    <property type="entry name" value="AAA_16"/>
</dbReference>
<gene>
    <name evidence="5" type="ORF">RM445_30505</name>
</gene>
<dbReference type="PRINTS" id="PR00364">
    <property type="entry name" value="DISEASERSIST"/>
</dbReference>
<protein>
    <submittedName>
        <fullName evidence="5">BTAD domain-containing putative transcriptional regulator</fullName>
    </submittedName>
</protein>
<dbReference type="SUPFAM" id="SSF52540">
    <property type="entry name" value="P-loop containing nucleoside triphosphate hydrolases"/>
    <property type="match status" value="1"/>
</dbReference>
<dbReference type="PANTHER" id="PTHR47691">
    <property type="entry name" value="REGULATOR-RELATED"/>
    <property type="match status" value="1"/>
</dbReference>
<dbReference type="InterPro" id="IPR011990">
    <property type="entry name" value="TPR-like_helical_dom_sf"/>
</dbReference>
<dbReference type="InterPro" id="IPR005158">
    <property type="entry name" value="BTAD"/>
</dbReference>
<dbReference type="Pfam" id="PF03704">
    <property type="entry name" value="BTAD"/>
    <property type="match status" value="1"/>
</dbReference>
<dbReference type="InterPro" id="IPR036388">
    <property type="entry name" value="WH-like_DNA-bd_sf"/>
</dbReference>
<dbReference type="SMART" id="SM00862">
    <property type="entry name" value="Trans_reg_C"/>
    <property type="match status" value="1"/>
</dbReference>
<reference evidence="6" key="1">
    <citation type="submission" date="2023-07" db="EMBL/GenBank/DDBJ databases">
        <title>30 novel species of actinomycetes from the DSMZ collection.</title>
        <authorList>
            <person name="Nouioui I."/>
        </authorList>
    </citation>
    <scope>NUCLEOTIDE SEQUENCE [LARGE SCALE GENOMIC DNA]</scope>
    <source>
        <strain evidence="6">DSM 45834</strain>
    </source>
</reference>
<sequence>MLFRVLGPLEVEFGPGEVVAPSGARARALLAALLLDPGAVVPVHRLAEMVWGEVQPESVENAVHVAVARLRRALGPAGACVVTRPPGYLMDLRGARVDADLFEQRCRAGQARMDTDPGEAVRLLEEALALWRGPAFGELAEEFARPAAVRLEELRRGAAEYRAEALLRAGSVEQALAAAGDLAAAHPLAERPVSVLVRGLAAAGRTADALEAYRRLADVLREELGLDPSPELRELHARLLREELVAPAPVGVRLPRRPSPLVGRDEELRAVAAALADAPLVTLTGPGGVGKTRLALELAHAVVAEGRCVWWVDLVPVPPPRVAEAVAAATGVEIVPGGDPVGALCATLARARGLLVLDNAEHVLDPVAELAEQLLAEAPHLTVLVTSRERLALDQEAVRALPPLPVPVGADPMSPSVRLFLARAGALPELAGGDGHGGVALVAELCRRLDGLPLAIELGAARAAALGLPALAERLGDRLDLLGGGRRTADRRHRTLRGVLEWSHELLAPAEAVLFRRLGVFPAGFALAQAEAVCADGRLPQSAVPALLARLVEQSLVQRGPDHRFALLETLRAYAVEQLDAAGETRLRDRHARDTAARLTAETPRLWTENEPVAVRALHTLTPDLHAAWAHAAEHDRDLALQMVADVYDFAYFRQRLDLLGWGLTAAAWQIEEPRHAPALATAAAALWSAGRLAEAAETAERSIALAGGRDAPGAALALNVSGDIAMFLGRTADAVERYRRHGALADPVGRRVPRLVTALSIAHALINGRRRDEAAAVLADVAPQALRTGNPTTLAWAHYLNGELVNDTDPERAAGEYRAAVACGTPADSRLFVTMARSSAAALAARTGDPNEAFTALEQVLDEWLRLGNTAAAFFLIQHVAVALSRAGADHDVAIIAGAVHAHVHQMPGFAVDAERLTAALAQVRARLGDTATDTALAQGEALSLPATLTMARRALAAQRSRPAPSEPTT</sequence>
<dbReference type="InterPro" id="IPR027417">
    <property type="entry name" value="P-loop_NTPase"/>
</dbReference>
<dbReference type="CDD" id="cd15831">
    <property type="entry name" value="BTAD"/>
    <property type="match status" value="1"/>
</dbReference>
<dbReference type="Proteomes" id="UP001183202">
    <property type="component" value="Unassembled WGS sequence"/>
</dbReference>
<dbReference type="SUPFAM" id="SSF46894">
    <property type="entry name" value="C-terminal effector domain of the bipartite response regulators"/>
    <property type="match status" value="1"/>
</dbReference>
<dbReference type="SUPFAM" id="SSF48452">
    <property type="entry name" value="TPR-like"/>
    <property type="match status" value="2"/>
</dbReference>
<comment type="caution">
    <text evidence="5">The sequence shown here is derived from an EMBL/GenBank/DDBJ whole genome shotgun (WGS) entry which is preliminary data.</text>
</comment>
<evidence type="ECO:0000256" key="1">
    <source>
        <dbReference type="ARBA" id="ARBA00005820"/>
    </source>
</evidence>
<dbReference type="Pfam" id="PF13191">
    <property type="entry name" value="AAA_16"/>
    <property type="match status" value="1"/>
</dbReference>
<organism evidence="5 6">
    <name type="scientific">Pseudonocardia charpentierae</name>
    <dbReference type="NCBI Taxonomy" id="3075545"/>
    <lineage>
        <taxon>Bacteria</taxon>
        <taxon>Bacillati</taxon>
        <taxon>Actinomycetota</taxon>
        <taxon>Actinomycetes</taxon>
        <taxon>Pseudonocardiales</taxon>
        <taxon>Pseudonocardiaceae</taxon>
        <taxon>Pseudonocardia</taxon>
    </lineage>
</organism>
<evidence type="ECO:0000256" key="3">
    <source>
        <dbReference type="PROSITE-ProRule" id="PRU01091"/>
    </source>
</evidence>
<evidence type="ECO:0000313" key="5">
    <source>
        <dbReference type="EMBL" id="MDT0353826.1"/>
    </source>
</evidence>
<dbReference type="RefSeq" id="WP_311560338.1">
    <property type="nucleotide sequence ID" value="NZ_JAVREJ010000047.1"/>
</dbReference>
<accession>A0ABU2NIN4</accession>
<keyword evidence="2 3" id="KW-0238">DNA-binding</keyword>
<dbReference type="Gene3D" id="1.25.40.10">
    <property type="entry name" value="Tetratricopeptide repeat domain"/>
    <property type="match status" value="2"/>
</dbReference>
<keyword evidence="6" id="KW-1185">Reference proteome</keyword>
<dbReference type="InterPro" id="IPR016032">
    <property type="entry name" value="Sig_transdc_resp-reg_C-effctor"/>
</dbReference>
<name>A0ABU2NIN4_9PSEU</name>
<dbReference type="PROSITE" id="PS51755">
    <property type="entry name" value="OMPR_PHOB"/>
    <property type="match status" value="1"/>
</dbReference>
<dbReference type="Gene3D" id="1.10.10.10">
    <property type="entry name" value="Winged helix-like DNA-binding domain superfamily/Winged helix DNA-binding domain"/>
    <property type="match status" value="1"/>
</dbReference>
<evidence type="ECO:0000259" key="4">
    <source>
        <dbReference type="PROSITE" id="PS51755"/>
    </source>
</evidence>
<dbReference type="Gene3D" id="3.40.50.300">
    <property type="entry name" value="P-loop containing nucleotide triphosphate hydrolases"/>
    <property type="match status" value="1"/>
</dbReference>
<dbReference type="EMBL" id="JAVREJ010000047">
    <property type="protein sequence ID" value="MDT0353826.1"/>
    <property type="molecule type" value="Genomic_DNA"/>
</dbReference>
<dbReference type="InterPro" id="IPR001867">
    <property type="entry name" value="OmpR/PhoB-type_DNA-bd"/>
</dbReference>
<dbReference type="PANTHER" id="PTHR47691:SF3">
    <property type="entry name" value="HTH-TYPE TRANSCRIPTIONAL REGULATOR RV0890C-RELATED"/>
    <property type="match status" value="1"/>
</dbReference>
<proteinExistence type="inferred from homology"/>
<comment type="similarity">
    <text evidence="1">Belongs to the AfsR/DnrI/RedD regulatory family.</text>
</comment>
<feature type="domain" description="OmpR/PhoB-type" evidence="4">
    <location>
        <begin position="1"/>
        <end position="92"/>
    </location>
</feature>